<dbReference type="HOGENOM" id="CLU_011226_14_4_6"/>
<keyword evidence="3" id="KW-0808">Transferase</keyword>
<dbReference type="Gene3D" id="1.20.1050.10">
    <property type="match status" value="1"/>
</dbReference>
<feature type="domain" description="GST C-terminal" evidence="2">
    <location>
        <begin position="89"/>
        <end position="212"/>
    </location>
</feature>
<dbReference type="AlphaFoldDB" id="Q0A8M9"/>
<dbReference type="PANTHER" id="PTHR44051:SF19">
    <property type="entry name" value="DISULFIDE-BOND OXIDOREDUCTASE YFCG"/>
    <property type="match status" value="1"/>
</dbReference>
<protein>
    <submittedName>
        <fullName evidence="3">Glutathione S-transferase-like protein</fullName>
    </submittedName>
</protein>
<dbReference type="InterPro" id="IPR004046">
    <property type="entry name" value="GST_C"/>
</dbReference>
<dbReference type="SFLD" id="SFLDS00019">
    <property type="entry name" value="Glutathione_Transferase_(cytos"/>
    <property type="match status" value="1"/>
</dbReference>
<dbReference type="OrthoDB" id="9803562at2"/>
<dbReference type="SUPFAM" id="SSF47616">
    <property type="entry name" value="GST C-terminal domain-like"/>
    <property type="match status" value="1"/>
</dbReference>
<dbReference type="SFLD" id="SFLDG01151">
    <property type="entry name" value="Main.2:_Nu-like"/>
    <property type="match status" value="1"/>
</dbReference>
<dbReference type="PROSITE" id="PS50404">
    <property type="entry name" value="GST_NTER"/>
    <property type="match status" value="1"/>
</dbReference>
<organism evidence="3 4">
    <name type="scientific">Alkalilimnicola ehrlichii (strain ATCC BAA-1101 / DSM 17681 / MLHE-1)</name>
    <dbReference type="NCBI Taxonomy" id="187272"/>
    <lineage>
        <taxon>Bacteria</taxon>
        <taxon>Pseudomonadati</taxon>
        <taxon>Pseudomonadota</taxon>
        <taxon>Gammaproteobacteria</taxon>
        <taxon>Chromatiales</taxon>
        <taxon>Ectothiorhodospiraceae</taxon>
        <taxon>Alkalilimnicola</taxon>
    </lineage>
</organism>
<dbReference type="SFLD" id="SFLDG00358">
    <property type="entry name" value="Main_(cytGST)"/>
    <property type="match status" value="1"/>
</dbReference>
<feature type="domain" description="GST N-terminal" evidence="1">
    <location>
        <begin position="1"/>
        <end position="86"/>
    </location>
</feature>
<dbReference type="Pfam" id="PF00043">
    <property type="entry name" value="GST_C"/>
    <property type="match status" value="1"/>
</dbReference>
<dbReference type="PANTHER" id="PTHR44051">
    <property type="entry name" value="GLUTATHIONE S-TRANSFERASE-RELATED"/>
    <property type="match status" value="1"/>
</dbReference>
<dbReference type="InterPro" id="IPR010987">
    <property type="entry name" value="Glutathione-S-Trfase_C-like"/>
</dbReference>
<dbReference type="InterPro" id="IPR036282">
    <property type="entry name" value="Glutathione-S-Trfase_C_sf"/>
</dbReference>
<dbReference type="eggNOG" id="COG0625">
    <property type="taxonomic scope" value="Bacteria"/>
</dbReference>
<dbReference type="RefSeq" id="WP_011629203.1">
    <property type="nucleotide sequence ID" value="NC_008340.1"/>
</dbReference>
<evidence type="ECO:0000259" key="1">
    <source>
        <dbReference type="PROSITE" id="PS50404"/>
    </source>
</evidence>
<dbReference type="Gene3D" id="3.40.30.10">
    <property type="entry name" value="Glutaredoxin"/>
    <property type="match status" value="1"/>
</dbReference>
<dbReference type="SUPFAM" id="SSF52833">
    <property type="entry name" value="Thioredoxin-like"/>
    <property type="match status" value="1"/>
</dbReference>
<dbReference type="InterPro" id="IPR040079">
    <property type="entry name" value="Glutathione_S-Trfase"/>
</dbReference>
<dbReference type="Proteomes" id="UP000001962">
    <property type="component" value="Chromosome"/>
</dbReference>
<reference evidence="4" key="1">
    <citation type="submission" date="2006-08" db="EMBL/GenBank/DDBJ databases">
        <title>Complete sequence of Alkalilimnicola ehrilichei MLHE-1.</title>
        <authorList>
            <person name="Copeland A."/>
            <person name="Lucas S."/>
            <person name="Lapidus A."/>
            <person name="Barry K."/>
            <person name="Detter J.C."/>
            <person name="Glavina del Rio T."/>
            <person name="Hammon N."/>
            <person name="Israni S."/>
            <person name="Dalin E."/>
            <person name="Tice H."/>
            <person name="Pitluck S."/>
            <person name="Sims D."/>
            <person name="Brettin T."/>
            <person name="Bruce D."/>
            <person name="Han C."/>
            <person name="Tapia R."/>
            <person name="Gilna P."/>
            <person name="Schmutz J."/>
            <person name="Larimer F."/>
            <person name="Land M."/>
            <person name="Hauser L."/>
            <person name="Kyrpides N."/>
            <person name="Mikhailova N."/>
            <person name="Oremland R.S."/>
            <person name="Hoeft S.E."/>
            <person name="Switzer-Blum J."/>
            <person name="Kulp T."/>
            <person name="King G."/>
            <person name="Tabita R."/>
            <person name="Witte B."/>
            <person name="Santini J.M."/>
            <person name="Basu P."/>
            <person name="Hollibaugh J.T."/>
            <person name="Xie G."/>
            <person name="Stolz J.F."/>
            <person name="Richardson P."/>
        </authorList>
    </citation>
    <scope>NUCLEOTIDE SEQUENCE [LARGE SCALE GENOMIC DNA]</scope>
    <source>
        <strain evidence="4">ATCC BAA-1101 / DSM 17681 / MLHE-1</strain>
    </source>
</reference>
<sequence length="228" mass="25853">MIDLYTWPTPNGQKVHIALEELGLPYRVIPVDITAGAQFEKAFLQVSPNNKIPAIEDPDGPDGEPLRLFESGAILLYLAEKAGALIPAAPRARWETLQWLMFQMGSLGPMLGQAHHFRQYAPERIDYAVQRYTREAQRLYRVLDRHLAGRDWMSAEYSVADIAIYPWVCSHASQGLAVADYPALSAWKARLDGRLAVQRGMAVLQDRRRAPEELDDEARYHLFKRDAP</sequence>
<evidence type="ECO:0000313" key="4">
    <source>
        <dbReference type="Proteomes" id="UP000001962"/>
    </source>
</evidence>
<dbReference type="PROSITE" id="PS50405">
    <property type="entry name" value="GST_CTER"/>
    <property type="match status" value="1"/>
</dbReference>
<dbReference type="GO" id="GO:0016740">
    <property type="term" value="F:transferase activity"/>
    <property type="evidence" value="ECO:0007669"/>
    <property type="project" value="UniProtKB-KW"/>
</dbReference>
<dbReference type="InterPro" id="IPR036249">
    <property type="entry name" value="Thioredoxin-like_sf"/>
</dbReference>
<gene>
    <name evidence="3" type="ordered locus">Mlg_1459</name>
</gene>
<evidence type="ECO:0000313" key="3">
    <source>
        <dbReference type="EMBL" id="ABI56808.1"/>
    </source>
</evidence>
<dbReference type="CDD" id="cd03048">
    <property type="entry name" value="GST_N_Ure2p_like"/>
    <property type="match status" value="1"/>
</dbReference>
<dbReference type="EMBL" id="CP000453">
    <property type="protein sequence ID" value="ABI56808.1"/>
    <property type="molecule type" value="Genomic_DNA"/>
</dbReference>
<keyword evidence="4" id="KW-1185">Reference proteome</keyword>
<proteinExistence type="predicted"/>
<accession>Q0A8M9</accession>
<name>Q0A8M9_ALKEH</name>
<evidence type="ECO:0000259" key="2">
    <source>
        <dbReference type="PROSITE" id="PS50405"/>
    </source>
</evidence>
<dbReference type="Pfam" id="PF13409">
    <property type="entry name" value="GST_N_2"/>
    <property type="match status" value="1"/>
</dbReference>
<dbReference type="KEGG" id="aeh:Mlg_1459"/>
<dbReference type="InterPro" id="IPR004045">
    <property type="entry name" value="Glutathione_S-Trfase_N"/>
</dbReference>